<dbReference type="InterPro" id="IPR017871">
    <property type="entry name" value="ABC_transporter-like_CS"/>
</dbReference>
<dbReference type="GO" id="GO:0005524">
    <property type="term" value="F:ATP binding"/>
    <property type="evidence" value="ECO:0007669"/>
    <property type="project" value="UniProtKB-KW"/>
</dbReference>
<dbReference type="EMBL" id="AFOJ01000008">
    <property type="protein sequence ID" value="EGM49866.1"/>
    <property type="molecule type" value="Genomic_DNA"/>
</dbReference>
<dbReference type="InterPro" id="IPR039421">
    <property type="entry name" value="Type_1_exporter"/>
</dbReference>
<protein>
    <recommendedName>
        <fullName evidence="12">ABC transporter, ATP-binding protein</fullName>
    </recommendedName>
</protein>
<dbReference type="InterPro" id="IPR003593">
    <property type="entry name" value="AAA+_ATPase"/>
</dbReference>
<dbReference type="PANTHER" id="PTHR43394:SF1">
    <property type="entry name" value="ATP-BINDING CASSETTE SUB-FAMILY B MEMBER 10, MITOCHONDRIAL"/>
    <property type="match status" value="1"/>
</dbReference>
<dbReference type="AlphaFoldDB" id="F7R3E2"/>
<feature type="transmembrane region" description="Helical" evidence="7">
    <location>
        <begin position="159"/>
        <end position="183"/>
    </location>
</feature>
<feature type="transmembrane region" description="Helical" evidence="7">
    <location>
        <begin position="33"/>
        <end position="54"/>
    </location>
</feature>
<evidence type="ECO:0000256" key="3">
    <source>
        <dbReference type="ARBA" id="ARBA00022741"/>
    </source>
</evidence>
<evidence type="ECO:0000259" key="9">
    <source>
        <dbReference type="PROSITE" id="PS50929"/>
    </source>
</evidence>
<reference evidence="10 11" key="1">
    <citation type="journal article" date="2011" name="J. Bacteriol.">
        <title>Genome Sequence of Lactobacillus ruminis SPM0211, Isolated from a Fecal Sample from a Healthy Korean.</title>
        <authorList>
            <person name="Lee S."/>
            <person name="Cho Y.J."/>
            <person name="Lee A.H."/>
            <person name="Chun J."/>
            <person name="Ha N.J."/>
            <person name="Ko G."/>
        </authorList>
    </citation>
    <scope>NUCLEOTIDE SEQUENCE [LARGE SCALE GENOMIC DNA]</scope>
    <source>
        <strain evidence="10 11">SPM0211</strain>
    </source>
</reference>
<dbReference type="InterPro" id="IPR027417">
    <property type="entry name" value="P-loop_NTPase"/>
</dbReference>
<keyword evidence="2 7" id="KW-0812">Transmembrane</keyword>
<evidence type="ECO:0000259" key="8">
    <source>
        <dbReference type="PROSITE" id="PS50893"/>
    </source>
</evidence>
<dbReference type="PROSITE" id="PS50893">
    <property type="entry name" value="ABC_TRANSPORTER_2"/>
    <property type="match status" value="1"/>
</dbReference>
<dbReference type="CDD" id="cd03228">
    <property type="entry name" value="ABCC_MRP_Like"/>
    <property type="match status" value="1"/>
</dbReference>
<feature type="domain" description="ABC transporter" evidence="8">
    <location>
        <begin position="343"/>
        <end position="554"/>
    </location>
</feature>
<feature type="transmembrane region" description="Helical" evidence="7">
    <location>
        <begin position="69"/>
        <end position="89"/>
    </location>
</feature>
<proteinExistence type="predicted"/>
<keyword evidence="4" id="KW-0067">ATP-binding</keyword>
<dbReference type="GO" id="GO:0005886">
    <property type="term" value="C:plasma membrane"/>
    <property type="evidence" value="ECO:0007669"/>
    <property type="project" value="UniProtKB-SubCell"/>
</dbReference>
<dbReference type="PROSITE" id="PS00211">
    <property type="entry name" value="ABC_TRANSPORTER_1"/>
    <property type="match status" value="1"/>
</dbReference>
<comment type="caution">
    <text evidence="10">The sequence shown here is derived from an EMBL/GenBank/DDBJ whole genome shotgun (WGS) entry which is preliminary data.</text>
</comment>
<evidence type="ECO:0000256" key="2">
    <source>
        <dbReference type="ARBA" id="ARBA00022692"/>
    </source>
</evidence>
<keyword evidence="3" id="KW-0547">Nucleotide-binding</keyword>
<dbReference type="Proteomes" id="UP000002971">
    <property type="component" value="Unassembled WGS sequence"/>
</dbReference>
<evidence type="ECO:0000256" key="1">
    <source>
        <dbReference type="ARBA" id="ARBA00004651"/>
    </source>
</evidence>
<evidence type="ECO:0000313" key="11">
    <source>
        <dbReference type="Proteomes" id="UP000002971"/>
    </source>
</evidence>
<dbReference type="PANTHER" id="PTHR43394">
    <property type="entry name" value="ATP-DEPENDENT PERMEASE MDL1, MITOCHONDRIAL"/>
    <property type="match status" value="1"/>
</dbReference>
<dbReference type="SUPFAM" id="SSF90123">
    <property type="entry name" value="ABC transporter transmembrane region"/>
    <property type="match status" value="1"/>
</dbReference>
<dbReference type="SMART" id="SM00382">
    <property type="entry name" value="AAA"/>
    <property type="match status" value="1"/>
</dbReference>
<feature type="transmembrane region" description="Helical" evidence="7">
    <location>
        <begin position="255"/>
        <end position="275"/>
    </location>
</feature>
<dbReference type="InterPro" id="IPR011527">
    <property type="entry name" value="ABC1_TM_dom"/>
</dbReference>
<evidence type="ECO:0000256" key="4">
    <source>
        <dbReference type="ARBA" id="ARBA00022840"/>
    </source>
</evidence>
<dbReference type="Gene3D" id="3.40.50.300">
    <property type="entry name" value="P-loop containing nucleotide triphosphate hydrolases"/>
    <property type="match status" value="1"/>
</dbReference>
<name>F7R3E2_9LACO</name>
<dbReference type="Gene3D" id="1.20.1560.10">
    <property type="entry name" value="ABC transporter type 1, transmembrane domain"/>
    <property type="match status" value="1"/>
</dbReference>
<sequence length="554" mass="62469">MQKNKKTIKYNLKGGVLMKKYLKLIEFSDKKSVWLLFFVHFIMAGFNVYVSFLLQKGIASAMSGKVSEVFDALCLMLVGVIIYILTYYWSACIQEKVKMTLSMGIGVKIVEDMFGTDSKDKTSGNVLNMINNDAEVLSSSFIAGVLPMLDFSFNVLYGMIYIVCFSVPYGFAFIAISIVFYFLSKHFFKRSSAENGAYLVKDDVHKTFLEEISKGFPVLRNLKVFPWAMNEHGKYFDEKRGSYERYARCSSGNQGLMVGGVYVAEIITVALGIVLVSKGMIETGTMIGLWNAGIGSIFYQFLYLPYTLDALARQDASYKRVEHQLNENVPKKAEAVAKTCDKIELSHVDFAYENAEKKVIDDYSLLLERGTLYFLVGKNGAGKTTLLKLIAGELLPTSGQIKFVCREESIDCIGSSQISFVPQESTLFRTTLKENLTLGKNNVREEKIKEVLSELDMWQRIADLPKGLETKIDDEGMFSGGQIRRISIARALLEDKPFIFLDEPFSDIDAKSQEILLRVLRREKRKRGIVIIAHTFDLIEKEDVVISLGGEKND</sequence>
<dbReference type="SUPFAM" id="SSF52540">
    <property type="entry name" value="P-loop containing nucleoside triphosphate hydrolases"/>
    <property type="match status" value="1"/>
</dbReference>
<dbReference type="InterPro" id="IPR003439">
    <property type="entry name" value="ABC_transporter-like_ATP-bd"/>
</dbReference>
<dbReference type="Pfam" id="PF00005">
    <property type="entry name" value="ABC_tran"/>
    <property type="match status" value="1"/>
</dbReference>
<dbReference type="InterPro" id="IPR036640">
    <property type="entry name" value="ABC1_TM_sf"/>
</dbReference>
<evidence type="ECO:0000313" key="10">
    <source>
        <dbReference type="EMBL" id="EGM49866.1"/>
    </source>
</evidence>
<feature type="domain" description="ABC transmembrane type-1" evidence="9">
    <location>
        <begin position="34"/>
        <end position="287"/>
    </location>
</feature>
<evidence type="ECO:0008006" key="12">
    <source>
        <dbReference type="Google" id="ProtNLM"/>
    </source>
</evidence>
<dbReference type="GO" id="GO:0015421">
    <property type="term" value="F:ABC-type oligopeptide transporter activity"/>
    <property type="evidence" value="ECO:0007669"/>
    <property type="project" value="TreeGrafter"/>
</dbReference>
<feature type="transmembrane region" description="Helical" evidence="7">
    <location>
        <begin position="287"/>
        <end position="306"/>
    </location>
</feature>
<comment type="subcellular location">
    <subcellularLocation>
        <location evidence="1">Cell membrane</location>
        <topology evidence="1">Multi-pass membrane protein</topology>
    </subcellularLocation>
</comment>
<dbReference type="Pfam" id="PF00664">
    <property type="entry name" value="ABC_membrane"/>
    <property type="match status" value="1"/>
</dbReference>
<keyword evidence="5 7" id="KW-1133">Transmembrane helix</keyword>
<accession>F7R3E2</accession>
<organism evidence="10 11">
    <name type="scientific">Ligilactobacillus ruminis SPM0211</name>
    <dbReference type="NCBI Taxonomy" id="1040964"/>
    <lineage>
        <taxon>Bacteria</taxon>
        <taxon>Bacillati</taxon>
        <taxon>Bacillota</taxon>
        <taxon>Bacilli</taxon>
        <taxon>Lactobacillales</taxon>
        <taxon>Lactobacillaceae</taxon>
        <taxon>Ligilactobacillus</taxon>
    </lineage>
</organism>
<gene>
    <name evidence="10" type="ORF">LRU_02202</name>
</gene>
<evidence type="ECO:0000256" key="7">
    <source>
        <dbReference type="SAM" id="Phobius"/>
    </source>
</evidence>
<evidence type="ECO:0000256" key="6">
    <source>
        <dbReference type="ARBA" id="ARBA00023136"/>
    </source>
</evidence>
<keyword evidence="6 7" id="KW-0472">Membrane</keyword>
<evidence type="ECO:0000256" key="5">
    <source>
        <dbReference type="ARBA" id="ARBA00022989"/>
    </source>
</evidence>
<dbReference type="GO" id="GO:0016887">
    <property type="term" value="F:ATP hydrolysis activity"/>
    <property type="evidence" value="ECO:0007669"/>
    <property type="project" value="InterPro"/>
</dbReference>
<dbReference type="PROSITE" id="PS50929">
    <property type="entry name" value="ABC_TM1F"/>
    <property type="match status" value="1"/>
</dbReference>